<dbReference type="InterPro" id="IPR027640">
    <property type="entry name" value="Kinesin-like_fam"/>
</dbReference>
<comment type="caution">
    <text evidence="9">The sequence shown here is derived from an EMBL/GenBank/DDBJ whole genome shotgun (WGS) entry which is preliminary data.</text>
</comment>
<dbReference type="Proteomes" id="UP001165085">
    <property type="component" value="Unassembled WGS sequence"/>
</dbReference>
<dbReference type="GO" id="GO:0008017">
    <property type="term" value="F:microtubule binding"/>
    <property type="evidence" value="ECO:0007669"/>
    <property type="project" value="InterPro"/>
</dbReference>
<dbReference type="PROSITE" id="PS50067">
    <property type="entry name" value="KINESIN_MOTOR_2"/>
    <property type="match status" value="1"/>
</dbReference>
<dbReference type="GO" id="GO:0003777">
    <property type="term" value="F:microtubule motor activity"/>
    <property type="evidence" value="ECO:0007669"/>
    <property type="project" value="InterPro"/>
</dbReference>
<evidence type="ECO:0000313" key="10">
    <source>
        <dbReference type="Proteomes" id="UP001165085"/>
    </source>
</evidence>
<dbReference type="GO" id="GO:0007018">
    <property type="term" value="P:microtubule-based movement"/>
    <property type="evidence" value="ECO:0007669"/>
    <property type="project" value="InterPro"/>
</dbReference>
<name>A0A9W7ERH1_9STRA</name>
<feature type="compositionally biased region" description="Gly residues" evidence="7">
    <location>
        <begin position="152"/>
        <end position="162"/>
    </location>
</feature>
<gene>
    <name evidence="9" type="ORF">TrST_g9983</name>
</gene>
<sequence length="982" mass="108052">MNRRQLHQSHVPDWARTQNLGSNGGGGGTLVDWEDMFNSPERKGGGGGTPRADEQQQQQQQEEPPEDAFFALLRQDDESKFMENRPKPQKAPRRRPTHQQHSSSSSNQYSNIKPKVSTSRPNVIRKKKQPPPPPPINKAQQECDDAFFGMLRGSGGAAGGGSKKPDMQLGAVSPRIPTPRSSVESVDLSRPTSSSSMRNSREGSLAAPPAGRRRREKKTSSVRNSHDDMVISSGGQGAFQDQAYLDKVIEDDKKKWEAMQRKKEKENKSKRAKGSRAPTTMKRSSSIPGSKATAADVPGSKKMPLSVQRVQAKMDLNQNGGGGEQKDTRRNLDKRTARLRHAPHFMAAVKHYRSLNPLFNSNHNHRDQLYFDNAMTNRSINGVSVFVRKRPLFNYEQKRMDYDVVSVASDSNANFDSVIVHNCVMHPDMKKMLHKPTKYKCSAAFDQFASNDDIFNNVGRPMVEKCLSGSIGTILMYGQTGSGKTYTMTAIEERATAALFDLIQNEEEARGEDFTVTLKFIELAGKKAVDLLGRKQGAAVKIVDKMMGMGHPVNEAEEEGAGGGGEDVGGASNDSGESLLLVNNLSNLPTGRVRADFENFGVQKMIEMEKSLAMGGDEGSYVLIQMTSSDAASMAMAGLACEYPDMLRVDKHYCAGLGVDPSELRVAKNGGDNGPVVTVQWKGAAELEVTSTEQMLKYISVGKSRRATEATDVNGTSSRSHAVLQITLLRKGDRGEERRGVLTLIDCAGSERRNDSLYHDKARQKESAEINNSLWALKNCIRARCEILEKPNTFIPYRSSLLTRVLRESFERDSALLSIIATAAPNATDTEHTMETLKTVSTIVGTEKDVEEITTQQVMQAHELQEMLVAQGQGGGGGKSKSGGGNTVVMPIKWSHEQLKRWLTKARGGEFQQVARRIVKSDTGKTIMAQTIPKLEHSLCEKDSILATSLYNNLRGESDKIAKILLKERMARKANAKGMEAY</sequence>
<dbReference type="EMBL" id="BRXY01000323">
    <property type="protein sequence ID" value="GMH87073.1"/>
    <property type="molecule type" value="Genomic_DNA"/>
</dbReference>
<evidence type="ECO:0000259" key="8">
    <source>
        <dbReference type="PROSITE" id="PS50067"/>
    </source>
</evidence>
<proteinExistence type="inferred from homology"/>
<evidence type="ECO:0000256" key="6">
    <source>
        <dbReference type="PROSITE-ProRule" id="PRU00283"/>
    </source>
</evidence>
<organism evidence="9 10">
    <name type="scientific">Triparma strigata</name>
    <dbReference type="NCBI Taxonomy" id="1606541"/>
    <lineage>
        <taxon>Eukaryota</taxon>
        <taxon>Sar</taxon>
        <taxon>Stramenopiles</taxon>
        <taxon>Ochrophyta</taxon>
        <taxon>Bolidophyceae</taxon>
        <taxon>Parmales</taxon>
        <taxon>Triparmaceae</taxon>
        <taxon>Triparma</taxon>
    </lineage>
</organism>
<dbReference type="SMART" id="SM00129">
    <property type="entry name" value="KISc"/>
    <property type="match status" value="1"/>
</dbReference>
<feature type="binding site" evidence="6">
    <location>
        <begin position="478"/>
        <end position="485"/>
    </location>
    <ligand>
        <name>ATP</name>
        <dbReference type="ChEBI" id="CHEBI:30616"/>
    </ligand>
</feature>
<feature type="compositionally biased region" description="Basic and acidic residues" evidence="7">
    <location>
        <begin position="257"/>
        <end position="269"/>
    </location>
</feature>
<dbReference type="Gene3D" id="3.40.850.10">
    <property type="entry name" value="Kinesin motor domain"/>
    <property type="match status" value="2"/>
</dbReference>
<keyword evidence="3" id="KW-0493">Microtubule</keyword>
<keyword evidence="10" id="KW-1185">Reference proteome</keyword>
<feature type="domain" description="Kinesin motor" evidence="8">
    <location>
        <begin position="382"/>
        <end position="846"/>
    </location>
</feature>
<dbReference type="PANTHER" id="PTHR47971">
    <property type="entry name" value="KINESIN-RELATED PROTEIN 6"/>
    <property type="match status" value="1"/>
</dbReference>
<evidence type="ECO:0000256" key="7">
    <source>
        <dbReference type="SAM" id="MobiDB-lite"/>
    </source>
</evidence>
<protein>
    <recommendedName>
        <fullName evidence="8">Kinesin motor domain-containing protein</fullName>
    </recommendedName>
</protein>
<evidence type="ECO:0000256" key="1">
    <source>
        <dbReference type="ARBA" id="ARBA00004245"/>
    </source>
</evidence>
<evidence type="ECO:0000313" key="9">
    <source>
        <dbReference type="EMBL" id="GMH87073.1"/>
    </source>
</evidence>
<dbReference type="PANTHER" id="PTHR47971:SF8">
    <property type="entry name" value="KINESIN-LIKE PROTEIN"/>
    <property type="match status" value="1"/>
</dbReference>
<reference evidence="10" key="1">
    <citation type="journal article" date="2023" name="Commun. Biol.">
        <title>Genome analysis of Parmales, the sister group of diatoms, reveals the evolutionary specialization of diatoms from phago-mixotrophs to photoautotrophs.</title>
        <authorList>
            <person name="Ban H."/>
            <person name="Sato S."/>
            <person name="Yoshikawa S."/>
            <person name="Yamada K."/>
            <person name="Nakamura Y."/>
            <person name="Ichinomiya M."/>
            <person name="Sato N."/>
            <person name="Blanc-Mathieu R."/>
            <person name="Endo H."/>
            <person name="Kuwata A."/>
            <person name="Ogata H."/>
        </authorList>
    </citation>
    <scope>NUCLEOTIDE SEQUENCE [LARGE SCALE GENOMIC DNA]</scope>
    <source>
        <strain evidence="10">NIES 3701</strain>
    </source>
</reference>
<evidence type="ECO:0000256" key="2">
    <source>
        <dbReference type="ARBA" id="ARBA00022490"/>
    </source>
</evidence>
<feature type="region of interest" description="Disordered" evidence="7">
    <location>
        <begin position="1"/>
        <end position="241"/>
    </location>
</feature>
<dbReference type="OrthoDB" id="3176171at2759"/>
<dbReference type="PRINTS" id="PR00380">
    <property type="entry name" value="KINESINHEAVY"/>
</dbReference>
<accession>A0A9W7ERH1</accession>
<feature type="compositionally biased region" description="Polar residues" evidence="7">
    <location>
        <begin position="277"/>
        <end position="288"/>
    </location>
</feature>
<dbReference type="InterPro" id="IPR036961">
    <property type="entry name" value="Kinesin_motor_dom_sf"/>
</dbReference>
<evidence type="ECO:0000256" key="3">
    <source>
        <dbReference type="ARBA" id="ARBA00022701"/>
    </source>
</evidence>
<dbReference type="GO" id="GO:0007019">
    <property type="term" value="P:microtubule depolymerization"/>
    <property type="evidence" value="ECO:0007669"/>
    <property type="project" value="TreeGrafter"/>
</dbReference>
<keyword evidence="2" id="KW-0963">Cytoplasm</keyword>
<dbReference type="AlphaFoldDB" id="A0A9W7ERH1"/>
<comment type="subcellular location">
    <subcellularLocation>
        <location evidence="1">Cytoplasm</location>
        <location evidence="1">Cytoskeleton</location>
    </subcellularLocation>
</comment>
<keyword evidence="6" id="KW-0547">Nucleotide-binding</keyword>
<evidence type="ECO:0000256" key="5">
    <source>
        <dbReference type="ARBA" id="ARBA00023212"/>
    </source>
</evidence>
<keyword evidence="4 6" id="KW-0505">Motor protein</keyword>
<dbReference type="Pfam" id="PF00225">
    <property type="entry name" value="Kinesin"/>
    <property type="match status" value="2"/>
</dbReference>
<dbReference type="GO" id="GO:0005874">
    <property type="term" value="C:microtubule"/>
    <property type="evidence" value="ECO:0007669"/>
    <property type="project" value="UniProtKB-KW"/>
</dbReference>
<dbReference type="SUPFAM" id="SSF52540">
    <property type="entry name" value="P-loop containing nucleoside triphosphate hydrolases"/>
    <property type="match status" value="2"/>
</dbReference>
<feature type="compositionally biased region" description="Basic residues" evidence="7">
    <location>
        <begin position="87"/>
        <end position="98"/>
    </location>
</feature>
<keyword evidence="5" id="KW-0206">Cytoskeleton</keyword>
<dbReference type="InterPro" id="IPR001752">
    <property type="entry name" value="Kinesin_motor_dom"/>
</dbReference>
<feature type="compositionally biased region" description="Low complexity" evidence="7">
    <location>
        <begin position="189"/>
        <end position="204"/>
    </location>
</feature>
<dbReference type="InterPro" id="IPR027417">
    <property type="entry name" value="P-loop_NTPase"/>
</dbReference>
<keyword evidence="6" id="KW-0067">ATP-binding</keyword>
<feature type="region of interest" description="Disordered" evidence="7">
    <location>
        <begin position="257"/>
        <end position="303"/>
    </location>
</feature>
<feature type="compositionally biased region" description="Low complexity" evidence="7">
    <location>
        <begin position="99"/>
        <end position="111"/>
    </location>
</feature>
<comment type="similarity">
    <text evidence="6">Belongs to the TRAFAC class myosin-kinesin ATPase superfamily. Kinesin family.</text>
</comment>
<feature type="compositionally biased region" description="Basic and acidic residues" evidence="7">
    <location>
        <begin position="74"/>
        <end position="86"/>
    </location>
</feature>
<dbReference type="GO" id="GO:0005524">
    <property type="term" value="F:ATP binding"/>
    <property type="evidence" value="ECO:0007669"/>
    <property type="project" value="UniProtKB-UniRule"/>
</dbReference>
<evidence type="ECO:0000256" key="4">
    <source>
        <dbReference type="ARBA" id="ARBA00023175"/>
    </source>
</evidence>